<sequence length="412" mass="43018">MTSTPQPGSAQPGSGPAQPSPGPEQPSSPPAPSSGAGAQPGRPVSALLRPLRDLAVYALVGAPAVWLFVAIIRLIPSDVGLTFLTRAQNSFYSFVNIELIVMPLAAVLLAHLFQPRHPQARLVTIVALVEYAVAGFFAVVFGFLIAIVSIAGNAIRVAFEEFLVRAAWLAVFALAAYAVFLIWRSLYYAPRPKPVAGPGQYGNPQQAWGLPPQGQSPQGQPPYGPQGQQGFPSGQPGFPPAQPGQQGQQGQQGQPGFPSDPQGYPGQQGYSGQLGPQGQQGYPGQPGQAPYGQAPYGQAPYGQPPASPPDTWGQPQQPAWGGPTGQQPVVAQPPASGPPAQQYSAPPASSQTPPGPFAPHPGQPQQGQPQQGQSQPGQPQPGAFSEPTEAFRTRAPEQDERTQIVGDEPPRS</sequence>
<feature type="region of interest" description="Disordered" evidence="1">
    <location>
        <begin position="198"/>
        <end position="412"/>
    </location>
</feature>
<feature type="compositionally biased region" description="Pro residues" evidence="1">
    <location>
        <begin position="353"/>
        <end position="362"/>
    </location>
</feature>
<comment type="caution">
    <text evidence="3">The sequence shown here is derived from an EMBL/GenBank/DDBJ whole genome shotgun (WGS) entry which is preliminary data.</text>
</comment>
<evidence type="ECO:0000313" key="4">
    <source>
        <dbReference type="Proteomes" id="UP000603200"/>
    </source>
</evidence>
<evidence type="ECO:0000256" key="2">
    <source>
        <dbReference type="SAM" id="Phobius"/>
    </source>
</evidence>
<feature type="compositionally biased region" description="Low complexity" evidence="1">
    <location>
        <begin position="363"/>
        <end position="382"/>
    </location>
</feature>
<feature type="transmembrane region" description="Helical" evidence="2">
    <location>
        <begin position="54"/>
        <end position="75"/>
    </location>
</feature>
<feature type="compositionally biased region" description="Pro residues" evidence="1">
    <location>
        <begin position="18"/>
        <end position="32"/>
    </location>
</feature>
<keyword evidence="2" id="KW-1133">Transmembrane helix</keyword>
<organism evidence="3 4">
    <name type="scientific">Winogradskya humida</name>
    <dbReference type="NCBI Taxonomy" id="113566"/>
    <lineage>
        <taxon>Bacteria</taxon>
        <taxon>Bacillati</taxon>
        <taxon>Actinomycetota</taxon>
        <taxon>Actinomycetes</taxon>
        <taxon>Micromonosporales</taxon>
        <taxon>Micromonosporaceae</taxon>
        <taxon>Winogradskya</taxon>
    </lineage>
</organism>
<keyword evidence="4" id="KW-1185">Reference proteome</keyword>
<feature type="compositionally biased region" description="Basic and acidic residues" evidence="1">
    <location>
        <begin position="389"/>
        <end position="412"/>
    </location>
</feature>
<accession>A0ABQ4A525</accession>
<evidence type="ECO:0000313" key="3">
    <source>
        <dbReference type="EMBL" id="GIE25733.1"/>
    </source>
</evidence>
<feature type="transmembrane region" description="Helical" evidence="2">
    <location>
        <begin position="125"/>
        <end position="150"/>
    </location>
</feature>
<feature type="region of interest" description="Disordered" evidence="1">
    <location>
        <begin position="1"/>
        <end position="41"/>
    </location>
</feature>
<evidence type="ECO:0008006" key="5">
    <source>
        <dbReference type="Google" id="ProtNLM"/>
    </source>
</evidence>
<feature type="transmembrane region" description="Helical" evidence="2">
    <location>
        <begin position="162"/>
        <end position="183"/>
    </location>
</feature>
<feature type="transmembrane region" description="Helical" evidence="2">
    <location>
        <begin position="91"/>
        <end position="113"/>
    </location>
</feature>
<dbReference type="Proteomes" id="UP000603200">
    <property type="component" value="Unassembled WGS sequence"/>
</dbReference>
<keyword evidence="2" id="KW-0812">Transmembrane</keyword>
<name>A0ABQ4A525_9ACTN</name>
<feature type="compositionally biased region" description="Low complexity" evidence="1">
    <location>
        <begin position="243"/>
        <end position="301"/>
    </location>
</feature>
<dbReference type="RefSeq" id="WP_203842658.1">
    <property type="nucleotide sequence ID" value="NZ_BAAATV010000027.1"/>
</dbReference>
<feature type="compositionally biased region" description="Low complexity" evidence="1">
    <location>
        <begin position="225"/>
        <end position="236"/>
    </location>
</feature>
<proteinExistence type="predicted"/>
<protein>
    <recommendedName>
        <fullName evidence="5">Collagen triple helix repeat protein</fullName>
    </recommendedName>
</protein>
<gene>
    <name evidence="3" type="ORF">Ahu01nite_088350</name>
</gene>
<keyword evidence="2" id="KW-0472">Membrane</keyword>
<feature type="compositionally biased region" description="Low complexity" evidence="1">
    <location>
        <begin position="325"/>
        <end position="352"/>
    </location>
</feature>
<reference evidence="3 4" key="1">
    <citation type="submission" date="2021-01" db="EMBL/GenBank/DDBJ databases">
        <title>Whole genome shotgun sequence of Actinoplanes humidus NBRC 14915.</title>
        <authorList>
            <person name="Komaki H."/>
            <person name="Tamura T."/>
        </authorList>
    </citation>
    <scope>NUCLEOTIDE SEQUENCE [LARGE SCALE GENOMIC DNA]</scope>
    <source>
        <strain evidence="3 4">NBRC 14915</strain>
    </source>
</reference>
<feature type="compositionally biased region" description="Low complexity" evidence="1">
    <location>
        <begin position="1"/>
        <end position="17"/>
    </location>
</feature>
<feature type="compositionally biased region" description="Low complexity" evidence="1">
    <location>
        <begin position="209"/>
        <end position="218"/>
    </location>
</feature>
<evidence type="ECO:0000256" key="1">
    <source>
        <dbReference type="SAM" id="MobiDB-lite"/>
    </source>
</evidence>
<dbReference type="EMBL" id="BOMN01000126">
    <property type="protein sequence ID" value="GIE25733.1"/>
    <property type="molecule type" value="Genomic_DNA"/>
</dbReference>